<dbReference type="InterPro" id="IPR011460">
    <property type="entry name" value="Lcl_C"/>
</dbReference>
<accession>A0AAJ4IFP5</accession>
<evidence type="ECO:0000256" key="1">
    <source>
        <dbReference type="SAM" id="SignalP"/>
    </source>
</evidence>
<sequence length="178" mass="19512">MRTINHHWPRVLVLLPLLLGVNAYASSLCAGRENGAITAITPNTDFSDNGDGTVTHHTTGLIWQRCSLGQSWDGTDCTGNATRFTWAEALATGAQHTLAGFSDWRLPNKNELASIVEYRCFGPAINNQQFPNTSGWYWSSSPDADNSGYAWFVNFVSGDVFSRGKATSNVVRLVRAEQ</sequence>
<name>A0AAJ4IFP5_9VIBR</name>
<feature type="chain" id="PRO_5042505984" evidence="1">
    <location>
        <begin position="26"/>
        <end position="178"/>
    </location>
</feature>
<dbReference type="AlphaFoldDB" id="A0AAJ4IFP5"/>
<dbReference type="EMBL" id="CP065218">
    <property type="protein sequence ID" value="QPL56070.1"/>
    <property type="molecule type" value="Genomic_DNA"/>
</dbReference>
<proteinExistence type="predicted"/>
<evidence type="ECO:0000313" key="4">
    <source>
        <dbReference type="Proteomes" id="UP000594435"/>
    </source>
</evidence>
<evidence type="ECO:0000313" key="3">
    <source>
        <dbReference type="EMBL" id="QPL56070.1"/>
    </source>
</evidence>
<organism evidence="3 4">
    <name type="scientific">Vibrio navarrensis</name>
    <dbReference type="NCBI Taxonomy" id="29495"/>
    <lineage>
        <taxon>Bacteria</taxon>
        <taxon>Pseudomonadati</taxon>
        <taxon>Pseudomonadota</taxon>
        <taxon>Gammaproteobacteria</taxon>
        <taxon>Vibrionales</taxon>
        <taxon>Vibrionaceae</taxon>
        <taxon>Vibrio</taxon>
    </lineage>
</organism>
<feature type="domain" description="Lcl C-terminal" evidence="2">
    <location>
        <begin position="52"/>
        <end position="175"/>
    </location>
</feature>
<evidence type="ECO:0000259" key="2">
    <source>
        <dbReference type="Pfam" id="PF07603"/>
    </source>
</evidence>
<gene>
    <name evidence="3" type="ORF">I3X05_18360</name>
</gene>
<feature type="signal peptide" evidence="1">
    <location>
        <begin position="1"/>
        <end position="25"/>
    </location>
</feature>
<dbReference type="PANTHER" id="PTHR35812">
    <property type="entry name" value="LIPOPROTEIN"/>
    <property type="match status" value="1"/>
</dbReference>
<dbReference type="RefSeq" id="WP_045572110.1">
    <property type="nucleotide sequence ID" value="NZ_CP065218.1"/>
</dbReference>
<protein>
    <submittedName>
        <fullName evidence="3">DUF1566 domain-containing protein</fullName>
    </submittedName>
</protein>
<dbReference type="Proteomes" id="UP000594435">
    <property type="component" value="Chromosome 2"/>
</dbReference>
<reference evidence="3 4" key="1">
    <citation type="submission" date="2020-11" db="EMBL/GenBank/DDBJ databases">
        <title>Complete and Circularized Genome Assembly of a human isolate of Vibrio navarrensis biotype pommerensis with MiSeq and MinION Sequence Data.</title>
        <authorList>
            <person name="Schwartz K."/>
            <person name="Borowiak M."/>
            <person name="Deneke C."/>
            <person name="Balau V."/>
            <person name="Metelmann C."/>
            <person name="Strauch E."/>
        </authorList>
    </citation>
    <scope>NUCLEOTIDE SEQUENCE [LARGE SCALE GENOMIC DNA]</scope>
    <source>
        <strain evidence="3 4">20-VB00237</strain>
    </source>
</reference>
<dbReference type="Pfam" id="PF07603">
    <property type="entry name" value="Lcl_C"/>
    <property type="match status" value="1"/>
</dbReference>
<keyword evidence="1" id="KW-0732">Signal</keyword>
<dbReference type="PANTHER" id="PTHR35812:SF1">
    <property type="entry name" value="LIPOPROTEIN"/>
    <property type="match status" value="1"/>
</dbReference>